<feature type="transmembrane region" description="Helical" evidence="9">
    <location>
        <begin position="527"/>
        <end position="548"/>
    </location>
</feature>
<feature type="transmembrane region" description="Helical" evidence="9">
    <location>
        <begin position="445"/>
        <end position="469"/>
    </location>
</feature>
<comment type="caution">
    <text evidence="12">The sequence shown here is derived from an EMBL/GenBank/DDBJ whole genome shotgun (WGS) entry which is preliminary data.</text>
</comment>
<keyword evidence="5 9" id="KW-0812">Transmembrane</keyword>
<evidence type="ECO:0000256" key="9">
    <source>
        <dbReference type="SAM" id="Phobius"/>
    </source>
</evidence>
<evidence type="ECO:0000259" key="10">
    <source>
        <dbReference type="Pfam" id="PF13231"/>
    </source>
</evidence>
<keyword evidence="6 9" id="KW-1133">Transmembrane helix</keyword>
<evidence type="ECO:0000259" key="11">
    <source>
        <dbReference type="Pfam" id="PF24878"/>
    </source>
</evidence>
<feature type="compositionally biased region" description="Low complexity" evidence="8">
    <location>
        <begin position="356"/>
        <end position="372"/>
    </location>
</feature>
<dbReference type="InterPro" id="IPR038731">
    <property type="entry name" value="RgtA/B/C-like"/>
</dbReference>
<evidence type="ECO:0000256" key="3">
    <source>
        <dbReference type="ARBA" id="ARBA00022676"/>
    </source>
</evidence>
<proteinExistence type="predicted"/>
<keyword evidence="13" id="KW-1185">Reference proteome</keyword>
<dbReference type="PANTHER" id="PTHR33908:SF3">
    <property type="entry name" value="UNDECAPRENYL PHOSPHATE-ALPHA-4-AMINO-4-DEOXY-L-ARABINOSE ARABINOSYL TRANSFERASE"/>
    <property type="match status" value="1"/>
</dbReference>
<reference evidence="12 13" key="1">
    <citation type="submission" date="2022-10" db="EMBL/GenBank/DDBJ databases">
        <title>Draft genome sequence of Streptomyces sp. YSPA8.</title>
        <authorList>
            <person name="Moriuchi R."/>
            <person name="Dohra H."/>
            <person name="Yamamura H."/>
            <person name="Kodani S."/>
        </authorList>
    </citation>
    <scope>NUCLEOTIDE SEQUENCE [LARGE SCALE GENOMIC DNA]</scope>
    <source>
        <strain evidence="12 13">YSPA8</strain>
    </source>
</reference>
<evidence type="ECO:0000256" key="4">
    <source>
        <dbReference type="ARBA" id="ARBA00022679"/>
    </source>
</evidence>
<evidence type="ECO:0000313" key="12">
    <source>
        <dbReference type="EMBL" id="GLF99210.1"/>
    </source>
</evidence>
<dbReference type="Pfam" id="PF13231">
    <property type="entry name" value="PMT_2"/>
    <property type="match status" value="1"/>
</dbReference>
<dbReference type="Proteomes" id="UP001291653">
    <property type="component" value="Unassembled WGS sequence"/>
</dbReference>
<feature type="transmembrane region" description="Helical" evidence="9">
    <location>
        <begin position="215"/>
        <end position="235"/>
    </location>
</feature>
<dbReference type="PANTHER" id="PTHR33908">
    <property type="entry name" value="MANNOSYLTRANSFERASE YKCB-RELATED"/>
    <property type="match status" value="1"/>
</dbReference>
<dbReference type="RefSeq" id="WP_323451159.1">
    <property type="nucleotide sequence ID" value="NZ_BSBI01000018.1"/>
</dbReference>
<accession>A0ABQ5P9G3</accession>
<feature type="region of interest" description="Disordered" evidence="8">
    <location>
        <begin position="276"/>
        <end position="372"/>
    </location>
</feature>
<evidence type="ECO:0000256" key="2">
    <source>
        <dbReference type="ARBA" id="ARBA00022475"/>
    </source>
</evidence>
<dbReference type="Pfam" id="PF24878">
    <property type="entry name" value="YkcB_C"/>
    <property type="match status" value="1"/>
</dbReference>
<sequence>MLRFWRSPADQPFWARPALLGIAALAAVLYSWNIQRSGYAHYYAVAVKSMSVSWEAFFYGALDPGATITLDKLAGAFVPQALSARVFGFHPWSLTLPQVLWGVLSVLVLYRVVRRWLGPAAGLLAAGLFALTPIVASMFGHSMVDGALTLCLLLAADAFAVALAGAKSRWLVLSAFWIGVGFQTKMLQAWMVVPAFAVTYLLVAPAPWRRRVGHLAVAGVTMVAVSLSWALLYVVTPAKDRPYVDGTTNNHVFSMVFGYNGLERFGVHVPGTVRSGFTDAQKTGDLRLPPGLSLPGAPAAGNPAQPAQPGTVPPPGDTKPEPEPEPKPEPGAVLPPGDAQPAPGPAPGAPPGPGAVGTPGAAPAPDAAPAAMAEPPRAWHKLVDERYATQVGWLYPLALAGFAAGLFLHHRTRRGDPVWGMFVMWGLWLATFAVVLSRMTVLHSAYLASLAPALAALAAAGVVLSLRLYRDGRLSWPLPSLIVAQLVWTGWLASRYADFLPWLTWLSLGGAALAAAALTARGRLRRAVVPVAVFGFAAVLAVPGAWGLSVLDAKYAGSAFEAGAGPSGPVGVDLDADTRDTLTDAQRRLDRYLVAQGDGAAHPAAMTWQTAGEYIIPTGRSYLPLGGFSGQAPQPTLARIRQLVDEGELRHVVLGRGGGLLTNDSEMYRILVWAASACRPVPPAEHGGDATLLVFRCDTAG</sequence>
<protein>
    <submittedName>
        <fullName evidence="12">Glycosyltransferase family 39 protein</fullName>
    </submittedName>
</protein>
<feature type="domain" description="Glycosyltransferase RgtA/B/C/D-like" evidence="10">
    <location>
        <begin position="80"/>
        <end position="229"/>
    </location>
</feature>
<dbReference type="InterPro" id="IPR050297">
    <property type="entry name" value="LipidA_mod_glycosyltrf_83"/>
</dbReference>
<feature type="transmembrane region" description="Helical" evidence="9">
    <location>
        <begin position="387"/>
        <end position="407"/>
    </location>
</feature>
<evidence type="ECO:0000256" key="8">
    <source>
        <dbReference type="SAM" id="MobiDB-lite"/>
    </source>
</evidence>
<dbReference type="InterPro" id="IPR056785">
    <property type="entry name" value="YkcA/B-like_C"/>
</dbReference>
<feature type="transmembrane region" description="Helical" evidence="9">
    <location>
        <begin position="92"/>
        <end position="110"/>
    </location>
</feature>
<feature type="transmembrane region" description="Helical" evidence="9">
    <location>
        <begin position="147"/>
        <end position="166"/>
    </location>
</feature>
<feature type="transmembrane region" description="Helical" evidence="9">
    <location>
        <begin position="186"/>
        <end position="203"/>
    </location>
</feature>
<keyword evidence="4" id="KW-0808">Transferase</keyword>
<keyword evidence="3" id="KW-0328">Glycosyltransferase</keyword>
<evidence type="ECO:0000313" key="13">
    <source>
        <dbReference type="Proteomes" id="UP001291653"/>
    </source>
</evidence>
<organism evidence="12 13">
    <name type="scientific">Streptomyces yaizuensis</name>
    <dbReference type="NCBI Taxonomy" id="2989713"/>
    <lineage>
        <taxon>Bacteria</taxon>
        <taxon>Bacillati</taxon>
        <taxon>Actinomycetota</taxon>
        <taxon>Actinomycetes</taxon>
        <taxon>Kitasatosporales</taxon>
        <taxon>Streptomycetaceae</taxon>
        <taxon>Streptomyces</taxon>
    </lineage>
</organism>
<feature type="compositionally biased region" description="Low complexity" evidence="8">
    <location>
        <begin position="286"/>
        <end position="310"/>
    </location>
</feature>
<evidence type="ECO:0000256" key="7">
    <source>
        <dbReference type="ARBA" id="ARBA00023136"/>
    </source>
</evidence>
<evidence type="ECO:0000256" key="1">
    <source>
        <dbReference type="ARBA" id="ARBA00004651"/>
    </source>
</evidence>
<feature type="transmembrane region" description="Helical" evidence="9">
    <location>
        <begin position="13"/>
        <end position="32"/>
    </location>
</feature>
<feature type="transmembrane region" description="Helical" evidence="9">
    <location>
        <begin position="419"/>
        <end position="439"/>
    </location>
</feature>
<gene>
    <name evidence="12" type="ORF">SYYSPA8_32955</name>
</gene>
<evidence type="ECO:0000256" key="5">
    <source>
        <dbReference type="ARBA" id="ARBA00022692"/>
    </source>
</evidence>
<feature type="domain" description="Putative mannosyltransferase YkcA/B-like C-terminal" evidence="11">
    <location>
        <begin position="592"/>
        <end position="659"/>
    </location>
</feature>
<comment type="subcellular location">
    <subcellularLocation>
        <location evidence="1">Cell membrane</location>
        <topology evidence="1">Multi-pass membrane protein</topology>
    </subcellularLocation>
</comment>
<feature type="compositionally biased region" description="Basic and acidic residues" evidence="8">
    <location>
        <begin position="318"/>
        <end position="328"/>
    </location>
</feature>
<feature type="transmembrane region" description="Helical" evidence="9">
    <location>
        <begin position="499"/>
        <end position="520"/>
    </location>
</feature>
<keyword evidence="2" id="KW-1003">Cell membrane</keyword>
<name>A0ABQ5P9G3_9ACTN</name>
<evidence type="ECO:0000256" key="6">
    <source>
        <dbReference type="ARBA" id="ARBA00022989"/>
    </source>
</evidence>
<keyword evidence="7 9" id="KW-0472">Membrane</keyword>
<feature type="transmembrane region" description="Helical" evidence="9">
    <location>
        <begin position="116"/>
        <end position="135"/>
    </location>
</feature>
<feature type="compositionally biased region" description="Pro residues" evidence="8">
    <location>
        <begin position="342"/>
        <end position="353"/>
    </location>
</feature>
<dbReference type="EMBL" id="BSBI01000018">
    <property type="protein sequence ID" value="GLF99210.1"/>
    <property type="molecule type" value="Genomic_DNA"/>
</dbReference>